<dbReference type="GO" id="GO:0005829">
    <property type="term" value="C:cytosol"/>
    <property type="evidence" value="ECO:0007669"/>
    <property type="project" value="TreeGrafter"/>
</dbReference>
<dbReference type="PANTHER" id="PTHR24348">
    <property type="entry name" value="SERINE/THREONINE-PROTEIN KINASE UNC-51-RELATED"/>
    <property type="match status" value="1"/>
</dbReference>
<proteinExistence type="predicted"/>
<dbReference type="PROSITE" id="PS50011">
    <property type="entry name" value="PROTEIN_KINASE_DOM"/>
    <property type="match status" value="1"/>
</dbReference>
<dbReference type="PANTHER" id="PTHR24348:SF22">
    <property type="entry name" value="NON-SPECIFIC SERINE_THREONINE PROTEIN KINASE"/>
    <property type="match status" value="1"/>
</dbReference>
<evidence type="ECO:0000256" key="2">
    <source>
        <dbReference type="ARBA" id="ARBA00022679"/>
    </source>
</evidence>
<dbReference type="Proteomes" id="UP000076722">
    <property type="component" value="Unassembled WGS sequence"/>
</dbReference>
<reference evidence="7 8" key="1">
    <citation type="journal article" date="2016" name="Mol. Biol. Evol.">
        <title>Comparative Genomics of Early-Diverging Mushroom-Forming Fungi Provides Insights into the Origins of Lignocellulose Decay Capabilities.</title>
        <authorList>
            <person name="Nagy L.G."/>
            <person name="Riley R."/>
            <person name="Tritt A."/>
            <person name="Adam C."/>
            <person name="Daum C."/>
            <person name="Floudas D."/>
            <person name="Sun H."/>
            <person name="Yadav J.S."/>
            <person name="Pangilinan J."/>
            <person name="Larsson K.H."/>
            <person name="Matsuura K."/>
            <person name="Barry K."/>
            <person name="Labutti K."/>
            <person name="Kuo R."/>
            <person name="Ohm R.A."/>
            <person name="Bhattacharya S.S."/>
            <person name="Shirouzu T."/>
            <person name="Yoshinaga Y."/>
            <person name="Martin F.M."/>
            <person name="Grigoriev I.V."/>
            <person name="Hibbett D.S."/>
        </authorList>
    </citation>
    <scope>NUCLEOTIDE SEQUENCE [LARGE SCALE GENOMIC DNA]</scope>
    <source>
        <strain evidence="7 8">HHB9708</strain>
    </source>
</reference>
<dbReference type="InterPro" id="IPR045269">
    <property type="entry name" value="Atg1-like"/>
</dbReference>
<dbReference type="GO" id="GO:0000045">
    <property type="term" value="P:autophagosome assembly"/>
    <property type="evidence" value="ECO:0007669"/>
    <property type="project" value="TreeGrafter"/>
</dbReference>
<dbReference type="AlphaFoldDB" id="A0A164QM57"/>
<dbReference type="Gene3D" id="3.30.200.20">
    <property type="entry name" value="Phosphorylase Kinase, domain 1"/>
    <property type="match status" value="1"/>
</dbReference>
<gene>
    <name evidence="7" type="ORF">SISNIDRAFT_488958</name>
</gene>
<dbReference type="Gene3D" id="1.10.510.10">
    <property type="entry name" value="Transferase(Phosphotransferase) domain 1"/>
    <property type="match status" value="1"/>
</dbReference>
<dbReference type="GO" id="GO:0010506">
    <property type="term" value="P:regulation of autophagy"/>
    <property type="evidence" value="ECO:0007669"/>
    <property type="project" value="InterPro"/>
</dbReference>
<keyword evidence="4 7" id="KW-0418">Kinase</keyword>
<evidence type="ECO:0000256" key="5">
    <source>
        <dbReference type="ARBA" id="ARBA00022840"/>
    </source>
</evidence>
<accession>A0A164QM57</accession>
<protein>
    <recommendedName>
        <fullName evidence="1">non-specific serine/threonine protein kinase</fullName>
        <ecNumber evidence="1">2.7.11.1</ecNumber>
    </recommendedName>
</protein>
<dbReference type="GO" id="GO:0004674">
    <property type="term" value="F:protein serine/threonine kinase activity"/>
    <property type="evidence" value="ECO:0007669"/>
    <property type="project" value="UniProtKB-EC"/>
</dbReference>
<dbReference type="SUPFAM" id="SSF56112">
    <property type="entry name" value="Protein kinase-like (PK-like)"/>
    <property type="match status" value="1"/>
</dbReference>
<dbReference type="SMART" id="SM00220">
    <property type="entry name" value="S_TKc"/>
    <property type="match status" value="1"/>
</dbReference>
<keyword evidence="8" id="KW-1185">Reference proteome</keyword>
<dbReference type="PROSITE" id="PS00108">
    <property type="entry name" value="PROTEIN_KINASE_ST"/>
    <property type="match status" value="1"/>
</dbReference>
<keyword evidence="5" id="KW-0067">ATP-binding</keyword>
<dbReference type="OrthoDB" id="346907at2759"/>
<dbReference type="GO" id="GO:0005524">
    <property type="term" value="F:ATP binding"/>
    <property type="evidence" value="ECO:0007669"/>
    <property type="project" value="UniProtKB-KW"/>
</dbReference>
<name>A0A164QM57_9AGAM</name>
<dbReference type="GO" id="GO:0016020">
    <property type="term" value="C:membrane"/>
    <property type="evidence" value="ECO:0007669"/>
    <property type="project" value="TreeGrafter"/>
</dbReference>
<dbReference type="GO" id="GO:0005776">
    <property type="term" value="C:autophagosome"/>
    <property type="evidence" value="ECO:0007669"/>
    <property type="project" value="TreeGrafter"/>
</dbReference>
<dbReference type="EC" id="2.7.11.1" evidence="1"/>
<dbReference type="InterPro" id="IPR008271">
    <property type="entry name" value="Ser/Thr_kinase_AS"/>
</dbReference>
<evidence type="ECO:0000256" key="1">
    <source>
        <dbReference type="ARBA" id="ARBA00012513"/>
    </source>
</evidence>
<evidence type="ECO:0000313" key="8">
    <source>
        <dbReference type="Proteomes" id="UP000076722"/>
    </source>
</evidence>
<sequence>MPFLSLNLKIRRASAANTQNDPQESLPARCSATQEILAKVAQLHLNMKEDPDFQHGVGDEIAKDRETRMSNASLRLHELRTQMAKRKAGGTRSLEVAFKPLAENVNRLERETTKSQQILEERKGKNFLQFSKGIIRYHDTYHDAGGYGEVRMVWFQPNETGSDRPQYLAMKTPKPRDLDIINTERRFTREADIWKLLNHENINPLFDVFKAQLSDNLNPQPAIVILSPWADVSVNGMGTATAFLQDSVNRDQTLTILSGILNGLQYMHLQADAVYHGDLKGNNVLLFGTPKNPVAKLTDFGLSKICSPTPVQATKVGGNPLWTAPEIVRQKHQDVKNDGPPLPELSLTAEADLWGFGMTAFELITRSKVPMRDRGSDGDLERLYIYGSNEYIDEETADYLDCLPTRLRPLLAFCLSADPSQRPTITAFKEEWDQALRGPNGLQSVSWDETLKTIPSSHAVYYPPIRRGDPDHLPFWRSWILPRRQARRVKYNPTQSQAQ</sequence>
<dbReference type="InterPro" id="IPR000719">
    <property type="entry name" value="Prot_kinase_dom"/>
</dbReference>
<dbReference type="STRING" id="1314777.A0A164QM57"/>
<organism evidence="7 8">
    <name type="scientific">Sistotremastrum niveocremeum HHB9708</name>
    <dbReference type="NCBI Taxonomy" id="1314777"/>
    <lineage>
        <taxon>Eukaryota</taxon>
        <taxon>Fungi</taxon>
        <taxon>Dikarya</taxon>
        <taxon>Basidiomycota</taxon>
        <taxon>Agaricomycotina</taxon>
        <taxon>Agaricomycetes</taxon>
        <taxon>Sistotremastrales</taxon>
        <taxon>Sistotremastraceae</taxon>
        <taxon>Sertulicium</taxon>
        <taxon>Sertulicium niveocremeum</taxon>
    </lineage>
</organism>
<keyword evidence="2" id="KW-0808">Transferase</keyword>
<evidence type="ECO:0000313" key="7">
    <source>
        <dbReference type="EMBL" id="KZS89788.1"/>
    </source>
</evidence>
<dbReference type="Pfam" id="PF00069">
    <property type="entry name" value="Pkinase"/>
    <property type="match status" value="1"/>
</dbReference>
<dbReference type="GO" id="GO:0000407">
    <property type="term" value="C:phagophore assembly site"/>
    <property type="evidence" value="ECO:0007669"/>
    <property type="project" value="TreeGrafter"/>
</dbReference>
<evidence type="ECO:0000256" key="3">
    <source>
        <dbReference type="ARBA" id="ARBA00022741"/>
    </source>
</evidence>
<dbReference type="EMBL" id="KV419425">
    <property type="protein sequence ID" value="KZS89788.1"/>
    <property type="molecule type" value="Genomic_DNA"/>
</dbReference>
<dbReference type="InterPro" id="IPR011009">
    <property type="entry name" value="Kinase-like_dom_sf"/>
</dbReference>
<evidence type="ECO:0000256" key="4">
    <source>
        <dbReference type="ARBA" id="ARBA00022777"/>
    </source>
</evidence>
<evidence type="ECO:0000259" key="6">
    <source>
        <dbReference type="PROSITE" id="PS50011"/>
    </source>
</evidence>
<keyword evidence="3" id="KW-0547">Nucleotide-binding</keyword>
<feature type="domain" description="Protein kinase" evidence="6">
    <location>
        <begin position="136"/>
        <end position="436"/>
    </location>
</feature>